<sequence length="327" mass="36509">MDSTQPAKTPANQISHQLHRHLGLPAAPNCMLLLDPVLRPISDADAIAERHWEYSYTPVRLAPHVDPTEWPQLVSFDVTKFSGSEYLALSVEDACEELAPEALRTGAGRRIGGWLATRASAKEVAKHLARTMVQNRPGDGPTWLRVHDPAVMWWLWSFLSPGQRRLLLGPVDTLWILDPSGQLVALRAEVATTKGNTAPLALTDDLWRDVDCIAPLNLALREWARASALDQRIDPLCTGALDAVRRAMAAGFHSKRDLTAYAQYALKVHPRFDAHLDVQKLIAQRRSTDYFTRLVDGLNEEDWKRIARECVASDAVEQPVGQTQKNR</sequence>
<protein>
    <submittedName>
        <fullName evidence="2">DUF4123 domain-containing protein</fullName>
    </submittedName>
</protein>
<gene>
    <name evidence="2" type="ORF">WKW82_06080</name>
</gene>
<proteinExistence type="predicted"/>
<evidence type="ECO:0000313" key="2">
    <source>
        <dbReference type="EMBL" id="MEJ8846205.1"/>
    </source>
</evidence>
<accession>A0ABU8WFE7</accession>
<feature type="domain" description="DUF4123" evidence="1">
    <location>
        <begin position="100"/>
        <end position="165"/>
    </location>
</feature>
<dbReference type="RefSeq" id="WP_340341348.1">
    <property type="nucleotide sequence ID" value="NZ_JBBKZT010000002.1"/>
</dbReference>
<dbReference type="EMBL" id="JBBKZT010000002">
    <property type="protein sequence ID" value="MEJ8846205.1"/>
    <property type="molecule type" value="Genomic_DNA"/>
</dbReference>
<name>A0ABU8WFE7_9BURK</name>
<dbReference type="InterPro" id="IPR025391">
    <property type="entry name" value="DUF4123"/>
</dbReference>
<evidence type="ECO:0000259" key="1">
    <source>
        <dbReference type="Pfam" id="PF13503"/>
    </source>
</evidence>
<keyword evidence="3" id="KW-1185">Reference proteome</keyword>
<dbReference type="Proteomes" id="UP001385892">
    <property type="component" value="Unassembled WGS sequence"/>
</dbReference>
<reference evidence="2 3" key="1">
    <citation type="submission" date="2024-03" db="EMBL/GenBank/DDBJ databases">
        <title>Novel species of the genus Variovorax.</title>
        <authorList>
            <person name="Liu Q."/>
            <person name="Xin Y.-H."/>
        </authorList>
    </citation>
    <scope>NUCLEOTIDE SEQUENCE [LARGE SCALE GENOMIC DNA]</scope>
    <source>
        <strain evidence="2 3">KACC 18900</strain>
    </source>
</reference>
<comment type="caution">
    <text evidence="2">The sequence shown here is derived from an EMBL/GenBank/DDBJ whole genome shotgun (WGS) entry which is preliminary data.</text>
</comment>
<evidence type="ECO:0000313" key="3">
    <source>
        <dbReference type="Proteomes" id="UP001385892"/>
    </source>
</evidence>
<organism evidence="2 3">
    <name type="scientific">Variovorax rhizosphaerae</name>
    <dbReference type="NCBI Taxonomy" id="1836200"/>
    <lineage>
        <taxon>Bacteria</taxon>
        <taxon>Pseudomonadati</taxon>
        <taxon>Pseudomonadota</taxon>
        <taxon>Betaproteobacteria</taxon>
        <taxon>Burkholderiales</taxon>
        <taxon>Comamonadaceae</taxon>
        <taxon>Variovorax</taxon>
    </lineage>
</organism>
<dbReference type="Pfam" id="PF13503">
    <property type="entry name" value="DUF4123"/>
    <property type="match status" value="1"/>
</dbReference>